<keyword evidence="2" id="KW-1185">Reference proteome</keyword>
<proteinExistence type="predicted"/>
<comment type="caution">
    <text evidence="1">The sequence shown here is derived from an EMBL/GenBank/DDBJ whole genome shotgun (WGS) entry which is preliminary data.</text>
</comment>
<organism evidence="1 2">
    <name type="scientific">Trifolium pratense</name>
    <name type="common">Red clover</name>
    <dbReference type="NCBI Taxonomy" id="57577"/>
    <lineage>
        <taxon>Eukaryota</taxon>
        <taxon>Viridiplantae</taxon>
        <taxon>Streptophyta</taxon>
        <taxon>Embryophyta</taxon>
        <taxon>Tracheophyta</taxon>
        <taxon>Spermatophyta</taxon>
        <taxon>Magnoliopsida</taxon>
        <taxon>eudicotyledons</taxon>
        <taxon>Gunneridae</taxon>
        <taxon>Pentapetalae</taxon>
        <taxon>rosids</taxon>
        <taxon>fabids</taxon>
        <taxon>Fabales</taxon>
        <taxon>Fabaceae</taxon>
        <taxon>Papilionoideae</taxon>
        <taxon>50 kb inversion clade</taxon>
        <taxon>NPAAA clade</taxon>
        <taxon>Hologalegina</taxon>
        <taxon>IRL clade</taxon>
        <taxon>Trifolieae</taxon>
        <taxon>Trifolium</taxon>
    </lineage>
</organism>
<reference evidence="1" key="1">
    <citation type="submission" date="2023-10" db="EMBL/GenBank/DDBJ databases">
        <authorList>
            <person name="Rodriguez Cubillos JULIANA M."/>
            <person name="De Vega J."/>
        </authorList>
    </citation>
    <scope>NUCLEOTIDE SEQUENCE</scope>
</reference>
<protein>
    <submittedName>
        <fullName evidence="1">Uncharacterized protein</fullName>
    </submittedName>
</protein>
<evidence type="ECO:0000313" key="2">
    <source>
        <dbReference type="Proteomes" id="UP001177021"/>
    </source>
</evidence>
<sequence length="609" mass="69425">MAEFHSNGRIVKGANCSFIVLIPKKKSPVKVTDFRPICLIGCIYKVISKVLANRLKKVISSVVSETQSAFISGRQILDGILIANEIVDEAKRKKKEAFMFKVDFEKAFDSVDWNFLDIVMQKMGFHEKWRSWITECLKTNSISVLVNGSPSKEFEMGRGLRQGDPLSPFLFLIAAEGFNLLMKKAVDLGNFSGYKFDGGVECFSHLQYADDTLIIGRKGWGNIRIIKAILLLFELMSGLKVNFHKSLLIGINIHQIWIEEAAKILNCKVGSFPFKYLGLPIGANPRRIATWQPVIDAVRFRLSGWKHSQLSIGGRVVILKSVLSAIPVYYLSFFKAPSGIISKLESMFKQFLWGGSEEDRKINWVKWDKVCRPLEEGGLGLKNLRAFNDALLGKWDWKIRSERVGLWYKALVNRYGESNMMISCGGRGSSQWWADINQLDIGVRETSNEYSVKGTYKKIMETNTILNNLSWMKIWNKSIPSKVSCLVWRLLQNKIATKDNLFRRGVIGQGSLMCCSGCGTEESVFHLFFECPIFAGIWYDVSKWMGISTALHKEGMNHLEQFEGLIGSGRAFTERVRVIWFACIWCIWRSRNEKLFKNKEINLINMLNM</sequence>
<evidence type="ECO:0000313" key="1">
    <source>
        <dbReference type="EMBL" id="CAJ2661174.1"/>
    </source>
</evidence>
<accession>A0ACB0KVH3</accession>
<name>A0ACB0KVH3_TRIPR</name>
<gene>
    <name evidence="1" type="ORF">MILVUS5_LOCUS26947</name>
</gene>
<dbReference type="EMBL" id="CASHSV030000311">
    <property type="protein sequence ID" value="CAJ2661174.1"/>
    <property type="molecule type" value="Genomic_DNA"/>
</dbReference>
<dbReference type="Proteomes" id="UP001177021">
    <property type="component" value="Unassembled WGS sequence"/>
</dbReference>